<organism evidence="2 3">
    <name type="scientific">Tegillarca granosa</name>
    <name type="common">Malaysian cockle</name>
    <name type="synonym">Anadara granosa</name>
    <dbReference type="NCBI Taxonomy" id="220873"/>
    <lineage>
        <taxon>Eukaryota</taxon>
        <taxon>Metazoa</taxon>
        <taxon>Spiralia</taxon>
        <taxon>Lophotrochozoa</taxon>
        <taxon>Mollusca</taxon>
        <taxon>Bivalvia</taxon>
        <taxon>Autobranchia</taxon>
        <taxon>Pteriomorphia</taxon>
        <taxon>Arcoida</taxon>
        <taxon>Arcoidea</taxon>
        <taxon>Arcidae</taxon>
        <taxon>Tegillarca</taxon>
    </lineage>
</organism>
<keyword evidence="3" id="KW-1185">Reference proteome</keyword>
<gene>
    <name evidence="2" type="ORF">KUTeg_013286</name>
</gene>
<dbReference type="Proteomes" id="UP001217089">
    <property type="component" value="Unassembled WGS sequence"/>
</dbReference>
<dbReference type="SUPFAM" id="SSF117281">
    <property type="entry name" value="Kelch motif"/>
    <property type="match status" value="1"/>
</dbReference>
<evidence type="ECO:0000313" key="2">
    <source>
        <dbReference type="EMBL" id="KAJ8308412.1"/>
    </source>
</evidence>
<dbReference type="EMBL" id="JARBDR010000657">
    <property type="protein sequence ID" value="KAJ8308412.1"/>
    <property type="molecule type" value="Genomic_DNA"/>
</dbReference>
<name>A0ABQ9EXR2_TEGGR</name>
<keyword evidence="1" id="KW-0880">Kelch repeat</keyword>
<dbReference type="InterPro" id="IPR006652">
    <property type="entry name" value="Kelch_1"/>
</dbReference>
<proteinExistence type="predicted"/>
<protein>
    <submittedName>
        <fullName evidence="2">Uncharacterized protein</fullName>
    </submittedName>
</protein>
<reference evidence="2 3" key="1">
    <citation type="submission" date="2022-12" db="EMBL/GenBank/DDBJ databases">
        <title>Chromosome-level genome of Tegillarca granosa.</title>
        <authorList>
            <person name="Kim J."/>
        </authorList>
    </citation>
    <scope>NUCLEOTIDE SEQUENCE [LARGE SCALE GENOMIC DNA]</scope>
    <source>
        <strain evidence="2">Teg-2019</strain>
        <tissue evidence="2">Adductor muscle</tissue>
    </source>
</reference>
<comment type="caution">
    <text evidence="2">The sequence shown here is derived from an EMBL/GenBank/DDBJ whole genome shotgun (WGS) entry which is preliminary data.</text>
</comment>
<evidence type="ECO:0000313" key="3">
    <source>
        <dbReference type="Proteomes" id="UP001217089"/>
    </source>
</evidence>
<evidence type="ECO:0000256" key="1">
    <source>
        <dbReference type="ARBA" id="ARBA00022441"/>
    </source>
</evidence>
<accession>A0ABQ9EXR2</accession>
<sequence>MALKAAVKAFQLEVYLTQSGTWTDVTPMSVRRYECGAVAHRNKLYVLGGMVTETRENASFHYHDNQAEYWTLKTNTWHTRIHFFINWMESKKVAKGHIMLSSVTQLAYPVKTWLKPMAHNFQL</sequence>
<dbReference type="InterPro" id="IPR015915">
    <property type="entry name" value="Kelch-typ_b-propeller"/>
</dbReference>
<dbReference type="Pfam" id="PF01344">
    <property type="entry name" value="Kelch_1"/>
    <property type="match status" value="1"/>
</dbReference>
<dbReference type="Gene3D" id="2.120.10.80">
    <property type="entry name" value="Kelch-type beta propeller"/>
    <property type="match status" value="1"/>
</dbReference>